<dbReference type="GO" id="GO:0006511">
    <property type="term" value="P:ubiquitin-dependent protein catabolic process"/>
    <property type="evidence" value="ECO:0007669"/>
    <property type="project" value="UniProtKB-UniRule"/>
</dbReference>
<dbReference type="GO" id="GO:0016579">
    <property type="term" value="P:protein deubiquitination"/>
    <property type="evidence" value="ECO:0007669"/>
    <property type="project" value="TreeGrafter"/>
</dbReference>
<dbReference type="Proteomes" id="UP000578531">
    <property type="component" value="Unassembled WGS sequence"/>
</dbReference>
<proteinExistence type="inferred from homology"/>
<feature type="region of interest" description="Disordered" evidence="8">
    <location>
        <begin position="1"/>
        <end position="34"/>
    </location>
</feature>
<sequence>MAGRSARRRVGSSSTISSTAFSEKPLSQDPSAPATIEDKRSWKGFCEIESEPAFFNIMLKKFGVQGVKVQEIVSLDDEILAFLPRPVYGLIFLFKWIEEDSEKQEQSCPKGVWFANQTINNACASVALLNIVNNVPSIDLGESLHAFKMFTANFTPALRGDAIGNFNFVKEVHNSFARKMDMLNADLLLKNEATAKKGKKRTTDQDESEGGFHFIAFMPIDDQLWKLDGLERQPMSLGSVQGDWLSQAKPDIEARMAQYEEGQIEFAILSLVRDPLLETIPALAKNVKAINALSIRLDIVKPGWKDFVDSSTNGEIAGTDSLIGNTNLAYGLTQEMLDQAEPSQAVMALCLSDIASDILGHREQLITTQAGLRMSIREEMQSNQSDEERAAARTCDYGARMQRFVRKMRVRQQSSKEA</sequence>
<feature type="compositionally biased region" description="Low complexity" evidence="8">
    <location>
        <begin position="11"/>
        <end position="22"/>
    </location>
</feature>
<evidence type="ECO:0000313" key="10">
    <source>
        <dbReference type="EMBL" id="KAF6235699.1"/>
    </source>
</evidence>
<organism evidence="10 11">
    <name type="scientific">Letharia columbiana</name>
    <dbReference type="NCBI Taxonomy" id="112416"/>
    <lineage>
        <taxon>Eukaryota</taxon>
        <taxon>Fungi</taxon>
        <taxon>Dikarya</taxon>
        <taxon>Ascomycota</taxon>
        <taxon>Pezizomycotina</taxon>
        <taxon>Lecanoromycetes</taxon>
        <taxon>OSLEUM clade</taxon>
        <taxon>Lecanoromycetidae</taxon>
        <taxon>Lecanorales</taxon>
        <taxon>Lecanorineae</taxon>
        <taxon>Parmeliaceae</taxon>
        <taxon>Letharia</taxon>
    </lineage>
</organism>
<comment type="similarity">
    <text evidence="6 7">Belongs to the peptidase C12 family.</text>
</comment>
<feature type="compositionally biased region" description="Basic residues" evidence="8">
    <location>
        <begin position="1"/>
        <end position="10"/>
    </location>
</feature>
<dbReference type="AlphaFoldDB" id="A0A8H6L502"/>
<evidence type="ECO:0000259" key="9">
    <source>
        <dbReference type="PROSITE" id="PS52048"/>
    </source>
</evidence>
<dbReference type="InterPro" id="IPR038765">
    <property type="entry name" value="Papain-like_cys_pep_sf"/>
</dbReference>
<keyword evidence="2 6" id="KW-0645">Protease</keyword>
<dbReference type="GO" id="GO:0004843">
    <property type="term" value="F:cysteine-type deubiquitinase activity"/>
    <property type="evidence" value="ECO:0007669"/>
    <property type="project" value="UniProtKB-UniRule"/>
</dbReference>
<feature type="active site" description="Nucleophile" evidence="6">
    <location>
        <position position="123"/>
    </location>
</feature>
<dbReference type="EC" id="3.4.19.12" evidence="7"/>
<keyword evidence="11" id="KW-1185">Reference proteome</keyword>
<keyword evidence="5 6" id="KW-0788">Thiol protease</keyword>
<evidence type="ECO:0000313" key="11">
    <source>
        <dbReference type="Proteomes" id="UP000578531"/>
    </source>
</evidence>
<dbReference type="FunFam" id="3.40.532.10:FF:000010">
    <property type="entry name" value="Ubiquitin carboxyl-terminal hydrolase"/>
    <property type="match status" value="1"/>
</dbReference>
<feature type="site" description="Transition state stabilizer" evidence="6">
    <location>
        <position position="117"/>
    </location>
</feature>
<dbReference type="CDD" id="cd09617">
    <property type="entry name" value="Peptidase_C12_UCH37_BAP1"/>
    <property type="match status" value="1"/>
</dbReference>
<dbReference type="PANTHER" id="PTHR10589:SF29">
    <property type="entry name" value="UBIQUITIN CARBOXYL-TERMINAL HYDROLASE"/>
    <property type="match status" value="1"/>
</dbReference>
<evidence type="ECO:0000256" key="3">
    <source>
        <dbReference type="ARBA" id="ARBA00022786"/>
    </source>
</evidence>
<evidence type="ECO:0000256" key="1">
    <source>
        <dbReference type="ARBA" id="ARBA00000707"/>
    </source>
</evidence>
<dbReference type="PANTHER" id="PTHR10589">
    <property type="entry name" value="UBIQUITIN CARBOXYL-TERMINAL HYDROLASE"/>
    <property type="match status" value="1"/>
</dbReference>
<dbReference type="GO" id="GO:0005737">
    <property type="term" value="C:cytoplasm"/>
    <property type="evidence" value="ECO:0007669"/>
    <property type="project" value="TreeGrafter"/>
</dbReference>
<keyword evidence="3 6" id="KW-0833">Ubl conjugation pathway</keyword>
<accession>A0A8H6L502</accession>
<feature type="active site" description="Proton donor" evidence="6">
    <location>
        <position position="213"/>
    </location>
</feature>
<dbReference type="InterPro" id="IPR036959">
    <property type="entry name" value="Peptidase_C12_UCH_sf"/>
</dbReference>
<dbReference type="Pfam" id="PF01088">
    <property type="entry name" value="Peptidase_C12"/>
    <property type="match status" value="1"/>
</dbReference>
<feature type="domain" description="UCH catalytic" evidence="9">
    <location>
        <begin position="44"/>
        <end position="273"/>
    </location>
</feature>
<dbReference type="InterPro" id="IPR001578">
    <property type="entry name" value="Peptidase_C12_UCH"/>
</dbReference>
<feature type="site" description="Important for enzyme activity" evidence="6">
    <location>
        <position position="228"/>
    </location>
</feature>
<evidence type="ECO:0000256" key="2">
    <source>
        <dbReference type="ARBA" id="ARBA00022670"/>
    </source>
</evidence>
<dbReference type="Gene3D" id="3.40.532.10">
    <property type="entry name" value="Peptidase C12, ubiquitin carboxyl-terminal hydrolase"/>
    <property type="match status" value="1"/>
</dbReference>
<dbReference type="SUPFAM" id="SSF54001">
    <property type="entry name" value="Cysteine proteinases"/>
    <property type="match status" value="1"/>
</dbReference>
<evidence type="ECO:0000256" key="4">
    <source>
        <dbReference type="ARBA" id="ARBA00022801"/>
    </source>
</evidence>
<comment type="catalytic activity">
    <reaction evidence="1 6 7">
        <text>Thiol-dependent hydrolysis of ester, thioester, amide, peptide and isopeptide bonds formed by the C-terminal Gly of ubiquitin (a 76-residue protein attached to proteins as an intracellular targeting signal).</text>
        <dbReference type="EC" id="3.4.19.12"/>
    </reaction>
</comment>
<dbReference type="GeneID" id="59288043"/>
<evidence type="ECO:0000256" key="6">
    <source>
        <dbReference type="PROSITE-ProRule" id="PRU01393"/>
    </source>
</evidence>
<protein>
    <recommendedName>
        <fullName evidence="7">Ubiquitin carboxyl-terminal hydrolase</fullName>
        <ecNumber evidence="7">3.4.19.12</ecNumber>
    </recommendedName>
</protein>
<keyword evidence="4 6" id="KW-0378">Hydrolase</keyword>
<dbReference type="EMBL" id="JACCJC010000024">
    <property type="protein sequence ID" value="KAF6235699.1"/>
    <property type="molecule type" value="Genomic_DNA"/>
</dbReference>
<dbReference type="RefSeq" id="XP_037165067.1">
    <property type="nucleotide sequence ID" value="XM_037308293.1"/>
</dbReference>
<comment type="caution">
    <text evidence="10">The sequence shown here is derived from an EMBL/GenBank/DDBJ whole genome shotgun (WGS) entry which is preliminary data.</text>
</comment>
<gene>
    <name evidence="10" type="ORF">HO173_006382</name>
</gene>
<dbReference type="PROSITE" id="PS52048">
    <property type="entry name" value="UCH_DOMAIN"/>
    <property type="match status" value="1"/>
</dbReference>
<evidence type="ECO:0000256" key="8">
    <source>
        <dbReference type="SAM" id="MobiDB-lite"/>
    </source>
</evidence>
<evidence type="ECO:0000256" key="7">
    <source>
        <dbReference type="RuleBase" id="RU361215"/>
    </source>
</evidence>
<dbReference type="OrthoDB" id="1924260at2759"/>
<reference evidence="10 11" key="1">
    <citation type="journal article" date="2020" name="Genomics">
        <title>Complete, high-quality genomes from long-read metagenomic sequencing of two wolf lichen thalli reveals enigmatic genome architecture.</title>
        <authorList>
            <person name="McKenzie S.K."/>
            <person name="Walston R.F."/>
            <person name="Allen J.L."/>
        </authorList>
    </citation>
    <scope>NUCLEOTIDE SEQUENCE [LARGE SCALE GENOMIC DNA]</scope>
    <source>
        <strain evidence="10">WasteWater2</strain>
    </source>
</reference>
<name>A0A8H6L502_9LECA</name>
<evidence type="ECO:0000256" key="5">
    <source>
        <dbReference type="ARBA" id="ARBA00022807"/>
    </source>
</evidence>
<dbReference type="PRINTS" id="PR00707">
    <property type="entry name" value="UBCTHYDRLASE"/>
</dbReference>